<evidence type="ECO:0000256" key="1">
    <source>
        <dbReference type="SAM" id="Phobius"/>
    </source>
</evidence>
<evidence type="ECO:0000313" key="3">
    <source>
        <dbReference type="EMBL" id="MXO70637.1"/>
    </source>
</evidence>
<dbReference type="InterPro" id="IPR029044">
    <property type="entry name" value="Nucleotide-diphossugar_trans"/>
</dbReference>
<comment type="caution">
    <text evidence="3">The sequence shown here is derived from an EMBL/GenBank/DDBJ whole genome shotgun (WGS) entry which is preliminary data.</text>
</comment>
<sequence>MSTASSQGTTAQPDLRVIMPVFNDWESAERLLADIDAEFAGDDVTIEAILVDDGSIQRPPASLAAGQRIRRVTCLKLGTNVGHQRAIAIGLADASRSATSGHHGLPNWATTVLGFAIVISFQALMMPILMVFMLLNARGQIQPPPERVVLDYLAERIELAGPAATPAPVPASAA</sequence>
<reference evidence="3 4" key="1">
    <citation type="submission" date="2019-12" db="EMBL/GenBank/DDBJ databases">
        <title>Genomic-based taxomic classification of the family Erythrobacteraceae.</title>
        <authorList>
            <person name="Xu L."/>
        </authorList>
    </citation>
    <scope>NUCLEOTIDE SEQUENCE [LARGE SCALE GENOMIC DNA]</scope>
    <source>
        <strain evidence="3 4">M0322</strain>
    </source>
</reference>
<keyword evidence="3" id="KW-0808">Transferase</keyword>
<feature type="domain" description="Glycosyltransferase 2-like" evidence="2">
    <location>
        <begin position="17"/>
        <end position="94"/>
    </location>
</feature>
<accession>A0A844YX37</accession>
<dbReference type="GO" id="GO:0016740">
    <property type="term" value="F:transferase activity"/>
    <property type="evidence" value="ECO:0007669"/>
    <property type="project" value="UniProtKB-KW"/>
</dbReference>
<keyword evidence="1" id="KW-0472">Membrane</keyword>
<dbReference type="InterPro" id="IPR001173">
    <property type="entry name" value="Glyco_trans_2-like"/>
</dbReference>
<dbReference type="OrthoDB" id="9807795at2"/>
<gene>
    <name evidence="3" type="ORF">GRI99_03200</name>
</gene>
<dbReference type="SUPFAM" id="SSF53448">
    <property type="entry name" value="Nucleotide-diphospho-sugar transferases"/>
    <property type="match status" value="1"/>
</dbReference>
<keyword evidence="1" id="KW-0812">Transmembrane</keyword>
<dbReference type="Pfam" id="PF00535">
    <property type="entry name" value="Glycos_transf_2"/>
    <property type="match status" value="1"/>
</dbReference>
<dbReference type="Proteomes" id="UP000466966">
    <property type="component" value="Unassembled WGS sequence"/>
</dbReference>
<dbReference type="Gene3D" id="3.90.550.10">
    <property type="entry name" value="Spore Coat Polysaccharide Biosynthesis Protein SpsA, Chain A"/>
    <property type="match status" value="1"/>
</dbReference>
<organism evidence="3 4">
    <name type="scientific">Alteraurantiacibacter buctensis</name>
    <dbReference type="NCBI Taxonomy" id="1503981"/>
    <lineage>
        <taxon>Bacteria</taxon>
        <taxon>Pseudomonadati</taxon>
        <taxon>Pseudomonadota</taxon>
        <taxon>Alphaproteobacteria</taxon>
        <taxon>Sphingomonadales</taxon>
        <taxon>Erythrobacteraceae</taxon>
        <taxon>Alteraurantiacibacter</taxon>
    </lineage>
</organism>
<evidence type="ECO:0000259" key="2">
    <source>
        <dbReference type="Pfam" id="PF00535"/>
    </source>
</evidence>
<feature type="transmembrane region" description="Helical" evidence="1">
    <location>
        <begin position="112"/>
        <end position="135"/>
    </location>
</feature>
<dbReference type="RefSeq" id="WP_160770528.1">
    <property type="nucleotide sequence ID" value="NZ_WTYV01000001.1"/>
</dbReference>
<evidence type="ECO:0000313" key="4">
    <source>
        <dbReference type="Proteomes" id="UP000466966"/>
    </source>
</evidence>
<proteinExistence type="predicted"/>
<protein>
    <submittedName>
        <fullName evidence="3">Glycosyltransferase</fullName>
    </submittedName>
</protein>
<dbReference type="EMBL" id="WTYV01000001">
    <property type="protein sequence ID" value="MXO70637.1"/>
    <property type="molecule type" value="Genomic_DNA"/>
</dbReference>
<name>A0A844YX37_9SPHN</name>
<keyword evidence="4" id="KW-1185">Reference proteome</keyword>
<dbReference type="AlphaFoldDB" id="A0A844YX37"/>
<keyword evidence="1" id="KW-1133">Transmembrane helix</keyword>